<proteinExistence type="predicted"/>
<reference evidence="5" key="1">
    <citation type="submission" date="2025-08" db="UniProtKB">
        <authorList>
            <consortium name="RefSeq"/>
        </authorList>
    </citation>
    <scope>IDENTIFICATION</scope>
    <source>
        <strain evidence="5">S238N-H82</strain>
        <tissue evidence="5">Testes</tissue>
    </source>
</reference>
<sequence>MVSKNPGKRRRTKAGGGSKRYPTNTAEEWHDVLHRVYYDPRHPAGYGGVGRLHRAVRNKYGVTRKQVEAWLRSQDTHTLHKPIRRRFQRNRVITGGIHDQWQADLADMSSLSRQNDGYRYLLTCIDVFSKYAWVVPIKDKTGPTLAKAFQTILAEDEQKPRCLQTDQGTEFLNRHVQSLLKKEGIKFFTTFSVETKASVVERFNRTLKTRMWKYFTAKNTHRYIDVLSDLVWSYNRSYHRSIKMAPIEVNEKNEGLVWHTLYGDDDISKPRKGRKQPPSFKFRVGDSVRISKSKLRLEKGYTPNWTTEIFVVSEQIARRPPVYRVKDYDGEVLRGTFYEKELQKVTKKDDDVYQVEDILDTRRRGKKKEFFVKWKGYPAKFNSWVREEDMVPI</sequence>
<dbReference type="RefSeq" id="XP_035664138.1">
    <property type="nucleotide sequence ID" value="XM_035808245.1"/>
</dbReference>
<dbReference type="PROSITE" id="PS50994">
    <property type="entry name" value="INTEGRASE"/>
    <property type="match status" value="1"/>
</dbReference>
<dbReference type="SMART" id="SM00298">
    <property type="entry name" value="CHROMO"/>
    <property type="match status" value="1"/>
</dbReference>
<dbReference type="InterPro" id="IPR001584">
    <property type="entry name" value="Integrase_cat-core"/>
</dbReference>
<accession>A0A9J7KKW3</accession>
<dbReference type="OrthoDB" id="6408700at2759"/>
<dbReference type="Pfam" id="PF00665">
    <property type="entry name" value="rve"/>
    <property type="match status" value="1"/>
</dbReference>
<dbReference type="InterPro" id="IPR016197">
    <property type="entry name" value="Chromo-like_dom_sf"/>
</dbReference>
<evidence type="ECO:0000259" key="2">
    <source>
        <dbReference type="PROSITE" id="PS50013"/>
    </source>
</evidence>
<dbReference type="SUPFAM" id="SSF54160">
    <property type="entry name" value="Chromo domain-like"/>
    <property type="match status" value="1"/>
</dbReference>
<feature type="domain" description="Chromo" evidence="2">
    <location>
        <begin position="353"/>
        <end position="393"/>
    </location>
</feature>
<dbReference type="Pfam" id="PF00385">
    <property type="entry name" value="Chromo"/>
    <property type="match status" value="1"/>
</dbReference>
<dbReference type="GO" id="GO:0015074">
    <property type="term" value="P:DNA integration"/>
    <property type="evidence" value="ECO:0007669"/>
    <property type="project" value="InterPro"/>
</dbReference>
<evidence type="ECO:0000259" key="3">
    <source>
        <dbReference type="PROSITE" id="PS50994"/>
    </source>
</evidence>
<name>A0A9J7KKW3_BRAFL</name>
<evidence type="ECO:0000313" key="5">
    <source>
        <dbReference type="RefSeq" id="XP_035664138.1"/>
    </source>
</evidence>
<dbReference type="PANTHER" id="PTHR46585">
    <property type="entry name" value="INTEGRASE CORE DOMAIN CONTAINING PROTEIN"/>
    <property type="match status" value="1"/>
</dbReference>
<dbReference type="SUPFAM" id="SSF53098">
    <property type="entry name" value="Ribonuclease H-like"/>
    <property type="match status" value="1"/>
</dbReference>
<dbReference type="Proteomes" id="UP000001554">
    <property type="component" value="Unplaced"/>
</dbReference>
<evidence type="ECO:0000256" key="1">
    <source>
        <dbReference type="SAM" id="MobiDB-lite"/>
    </source>
</evidence>
<gene>
    <name evidence="5" type="primary">LOC118407727</name>
</gene>
<evidence type="ECO:0000313" key="4">
    <source>
        <dbReference type="Proteomes" id="UP000001554"/>
    </source>
</evidence>
<dbReference type="CDD" id="cd00024">
    <property type="entry name" value="CD_CSD"/>
    <property type="match status" value="1"/>
</dbReference>
<protein>
    <submittedName>
        <fullName evidence="5">Uncharacterized protein LOC118407727</fullName>
    </submittedName>
</protein>
<dbReference type="InterPro" id="IPR012337">
    <property type="entry name" value="RNaseH-like_sf"/>
</dbReference>
<dbReference type="InterPro" id="IPR023780">
    <property type="entry name" value="Chromo_domain"/>
</dbReference>
<keyword evidence="4" id="KW-1185">Reference proteome</keyword>
<dbReference type="OMA" id="SKYAWTI"/>
<dbReference type="GO" id="GO:0003676">
    <property type="term" value="F:nucleic acid binding"/>
    <property type="evidence" value="ECO:0007669"/>
    <property type="project" value="InterPro"/>
</dbReference>
<dbReference type="PANTHER" id="PTHR46585:SF1">
    <property type="entry name" value="CHROMO DOMAIN-CONTAINING PROTEIN"/>
    <property type="match status" value="1"/>
</dbReference>
<dbReference type="Gene3D" id="2.40.50.40">
    <property type="match status" value="1"/>
</dbReference>
<dbReference type="InterPro" id="IPR036397">
    <property type="entry name" value="RNaseH_sf"/>
</dbReference>
<dbReference type="Gene3D" id="3.30.420.10">
    <property type="entry name" value="Ribonuclease H-like superfamily/Ribonuclease H"/>
    <property type="match status" value="1"/>
</dbReference>
<dbReference type="AlphaFoldDB" id="A0A9J7KKW3"/>
<feature type="region of interest" description="Disordered" evidence="1">
    <location>
        <begin position="1"/>
        <end position="23"/>
    </location>
</feature>
<feature type="compositionally biased region" description="Basic residues" evidence="1">
    <location>
        <begin position="1"/>
        <end position="13"/>
    </location>
</feature>
<feature type="domain" description="Integrase catalytic" evidence="3">
    <location>
        <begin position="78"/>
        <end position="254"/>
    </location>
</feature>
<organism evidence="4 5">
    <name type="scientific">Branchiostoma floridae</name>
    <name type="common">Florida lancelet</name>
    <name type="synonym">Amphioxus</name>
    <dbReference type="NCBI Taxonomy" id="7739"/>
    <lineage>
        <taxon>Eukaryota</taxon>
        <taxon>Metazoa</taxon>
        <taxon>Chordata</taxon>
        <taxon>Cephalochordata</taxon>
        <taxon>Leptocardii</taxon>
        <taxon>Amphioxiformes</taxon>
        <taxon>Branchiostomatidae</taxon>
        <taxon>Branchiostoma</taxon>
    </lineage>
</organism>
<dbReference type="PROSITE" id="PS50013">
    <property type="entry name" value="CHROMO_2"/>
    <property type="match status" value="1"/>
</dbReference>
<dbReference type="GeneID" id="118407727"/>
<dbReference type="InterPro" id="IPR000953">
    <property type="entry name" value="Chromo/chromo_shadow_dom"/>
</dbReference>
<dbReference type="KEGG" id="bfo:118407727"/>